<feature type="transmembrane region" description="Helical" evidence="5">
    <location>
        <begin position="41"/>
        <end position="63"/>
    </location>
</feature>
<dbReference type="Gene3D" id="2.60.40.1090">
    <property type="entry name" value="Fimbrial-type adhesion domain"/>
    <property type="match status" value="1"/>
</dbReference>
<accession>A0A5B9E3B5</accession>
<comment type="similarity">
    <text evidence="2">Belongs to the fimbrial protein family.</text>
</comment>
<dbReference type="SUPFAM" id="SSF49401">
    <property type="entry name" value="Bacterial adhesins"/>
    <property type="match status" value="1"/>
</dbReference>
<dbReference type="InterPro" id="IPR000259">
    <property type="entry name" value="Adhesion_dom_fimbrial"/>
</dbReference>
<sequence length="375" mass="38987">MRRQRPSRIATTRWTMSTPCCNQLQNGTAPSGPTSRQRPGLLNLLLAGLLLVGLGVMPSTVWATCWFTSGSATTVTFNAGTITLTPSTQLNSVLWTSNAATPANPPQLNCDGNTSGGIVNTIAGSPTGGDNTLFPTGIPGISYRLLHPDASKLLAAYPNNTVGSGNSTYSITTNLQLVYTGPFLPPNNSTLTGQLSQWKIDVCSGYVIGGQCYTGFFQPAPVSPQPVEIFNIQATILIQVPTCNVDPGSVSKTVTLPNVTTSQFTGQGSTAGSTPFNLHLINCPSNRGVFITLDSSSAQPGVNGVIAPSGAGYASGVGVQILQGSTPVTFGTTFQTGTITGSTYDINLNARYYQTGTPISGGTVKAVATYTLNYQ</sequence>
<dbReference type="EMBL" id="CP042807">
    <property type="protein sequence ID" value="QEE26064.1"/>
    <property type="molecule type" value="Genomic_DNA"/>
</dbReference>
<proteinExistence type="inferred from homology"/>
<evidence type="ECO:0000313" key="7">
    <source>
        <dbReference type="EMBL" id="QEE26064.1"/>
    </source>
</evidence>
<protein>
    <recommendedName>
        <fullName evidence="6">Fimbrial-type adhesion domain-containing protein</fullName>
    </recommendedName>
</protein>
<dbReference type="InterPro" id="IPR036937">
    <property type="entry name" value="Adhesion_dom_fimbrial_sf"/>
</dbReference>
<dbReference type="InterPro" id="IPR008966">
    <property type="entry name" value="Adhesion_dom_sf"/>
</dbReference>
<keyword evidence="5" id="KW-0472">Membrane</keyword>
<dbReference type="Pfam" id="PF00419">
    <property type="entry name" value="Fimbrial"/>
    <property type="match status" value="1"/>
</dbReference>
<gene>
    <name evidence="7" type="ORF">CS053_17305</name>
</gene>
<dbReference type="Gene3D" id="2.60.40.3310">
    <property type="match status" value="1"/>
</dbReference>
<dbReference type="PANTHER" id="PTHR33420">
    <property type="entry name" value="FIMBRIAL SUBUNIT ELFA-RELATED"/>
    <property type="match status" value="1"/>
</dbReference>
<evidence type="ECO:0000256" key="4">
    <source>
        <dbReference type="ARBA" id="ARBA00023263"/>
    </source>
</evidence>
<dbReference type="GO" id="GO:0009289">
    <property type="term" value="C:pilus"/>
    <property type="evidence" value="ECO:0007669"/>
    <property type="project" value="UniProtKB-SubCell"/>
</dbReference>
<evidence type="ECO:0000259" key="6">
    <source>
        <dbReference type="Pfam" id="PF00419"/>
    </source>
</evidence>
<evidence type="ECO:0000256" key="5">
    <source>
        <dbReference type="SAM" id="Phobius"/>
    </source>
</evidence>
<name>A0A5B9E3B5_9GAMM</name>
<organism evidence="7 8">
    <name type="scientific">Rhodanobacter glycinis</name>
    <dbReference type="NCBI Taxonomy" id="582702"/>
    <lineage>
        <taxon>Bacteria</taxon>
        <taxon>Pseudomonadati</taxon>
        <taxon>Pseudomonadota</taxon>
        <taxon>Gammaproteobacteria</taxon>
        <taxon>Lysobacterales</taxon>
        <taxon>Rhodanobacteraceae</taxon>
        <taxon>Rhodanobacter</taxon>
    </lineage>
</organism>
<keyword evidence="5" id="KW-1133">Transmembrane helix</keyword>
<dbReference type="GO" id="GO:0043709">
    <property type="term" value="P:cell adhesion involved in single-species biofilm formation"/>
    <property type="evidence" value="ECO:0007669"/>
    <property type="project" value="TreeGrafter"/>
</dbReference>
<evidence type="ECO:0000256" key="2">
    <source>
        <dbReference type="ARBA" id="ARBA00006671"/>
    </source>
</evidence>
<evidence type="ECO:0000256" key="1">
    <source>
        <dbReference type="ARBA" id="ARBA00004561"/>
    </source>
</evidence>
<dbReference type="Proteomes" id="UP000321807">
    <property type="component" value="Chromosome"/>
</dbReference>
<feature type="domain" description="Fimbrial-type adhesion" evidence="6">
    <location>
        <begin position="233"/>
        <end position="375"/>
    </location>
</feature>
<dbReference type="KEGG" id="rgl:CS053_17305"/>
<dbReference type="AlphaFoldDB" id="A0A5B9E3B5"/>
<reference evidence="7 8" key="1">
    <citation type="submission" date="2019-08" db="EMBL/GenBank/DDBJ databases">
        <title>Complete genome sequence of Rhodanobacter glycinis strain T01E-68 isolated from tomato root.</title>
        <authorList>
            <person name="Weon H.-Y."/>
            <person name="Lee S.A."/>
        </authorList>
    </citation>
    <scope>NUCLEOTIDE SEQUENCE [LARGE SCALE GENOMIC DNA]</scope>
    <source>
        <strain evidence="7 8">T01E-68</strain>
    </source>
</reference>
<evidence type="ECO:0000256" key="3">
    <source>
        <dbReference type="ARBA" id="ARBA00022729"/>
    </source>
</evidence>
<comment type="subcellular location">
    <subcellularLocation>
        <location evidence="1">Fimbrium</location>
    </subcellularLocation>
</comment>
<keyword evidence="3" id="KW-0732">Signal</keyword>
<dbReference type="InterPro" id="IPR050263">
    <property type="entry name" value="Bact_Fimbrial_Adh_Pro"/>
</dbReference>
<keyword evidence="4" id="KW-0281">Fimbrium</keyword>
<dbReference type="PANTHER" id="PTHR33420:SF3">
    <property type="entry name" value="FIMBRIAL SUBUNIT ELFA"/>
    <property type="match status" value="1"/>
</dbReference>
<evidence type="ECO:0000313" key="8">
    <source>
        <dbReference type="Proteomes" id="UP000321807"/>
    </source>
</evidence>
<keyword evidence="5" id="KW-0812">Transmembrane</keyword>